<feature type="domain" description="Heterokaryon incompatibility" evidence="1">
    <location>
        <begin position="53"/>
        <end position="114"/>
    </location>
</feature>
<name>A0AA40B227_9PEZI</name>
<keyword evidence="3" id="KW-1185">Reference proteome</keyword>
<comment type="caution">
    <text evidence="2">The sequence shown here is derived from an EMBL/GenBank/DDBJ whole genome shotgun (WGS) entry which is preliminary data.</text>
</comment>
<dbReference type="InterPro" id="IPR052895">
    <property type="entry name" value="HetReg/Transcr_Mod"/>
</dbReference>
<protein>
    <submittedName>
        <fullName evidence="2">Heterokaryon incompatibility protein-domain-containing protein</fullName>
    </submittedName>
</protein>
<accession>A0AA40B227</accession>
<evidence type="ECO:0000313" key="2">
    <source>
        <dbReference type="EMBL" id="KAK0726165.1"/>
    </source>
</evidence>
<proteinExistence type="predicted"/>
<dbReference type="PANTHER" id="PTHR24148:SF78">
    <property type="entry name" value="HETEROKARYON INCOMPATIBILITY DOMAIN-CONTAINING PROTEIN"/>
    <property type="match status" value="1"/>
</dbReference>
<dbReference type="InterPro" id="IPR010730">
    <property type="entry name" value="HET"/>
</dbReference>
<dbReference type="EMBL" id="JAUKUA010000002">
    <property type="protein sequence ID" value="KAK0726165.1"/>
    <property type="molecule type" value="Genomic_DNA"/>
</dbReference>
<gene>
    <name evidence="2" type="ORF">B0H67DRAFT_147597</name>
</gene>
<reference evidence="2" key="1">
    <citation type="submission" date="2023-06" db="EMBL/GenBank/DDBJ databases">
        <title>Genome-scale phylogeny and comparative genomics of the fungal order Sordariales.</title>
        <authorList>
            <consortium name="Lawrence Berkeley National Laboratory"/>
            <person name="Hensen N."/>
            <person name="Bonometti L."/>
            <person name="Westerberg I."/>
            <person name="Brannstrom I.O."/>
            <person name="Guillou S."/>
            <person name="Cros-Aarteil S."/>
            <person name="Calhoun S."/>
            <person name="Haridas S."/>
            <person name="Kuo A."/>
            <person name="Mondo S."/>
            <person name="Pangilinan J."/>
            <person name="Riley R."/>
            <person name="Labutti K."/>
            <person name="Andreopoulos B."/>
            <person name="Lipzen A."/>
            <person name="Chen C."/>
            <person name="Yanf M."/>
            <person name="Daum C."/>
            <person name="Ng V."/>
            <person name="Clum A."/>
            <person name="Steindorff A."/>
            <person name="Ohm R."/>
            <person name="Martin F."/>
            <person name="Silar P."/>
            <person name="Natvig D."/>
            <person name="Lalanne C."/>
            <person name="Gautier V."/>
            <person name="Ament-Velasquez S.L."/>
            <person name="Kruys A."/>
            <person name="Hutchinson M.I."/>
            <person name="Powell A.J."/>
            <person name="Barry K."/>
            <person name="Miller A.N."/>
            <person name="Grigoriev I.V."/>
            <person name="Debuchy R."/>
            <person name="Gladieux P."/>
            <person name="Thoren M.H."/>
            <person name="Johannesson H."/>
        </authorList>
    </citation>
    <scope>NUCLEOTIDE SEQUENCE</scope>
    <source>
        <strain evidence="2">SMH4607-1</strain>
    </source>
</reference>
<organism evidence="2 3">
    <name type="scientific">Lasiosphaeris hirsuta</name>
    <dbReference type="NCBI Taxonomy" id="260670"/>
    <lineage>
        <taxon>Eukaryota</taxon>
        <taxon>Fungi</taxon>
        <taxon>Dikarya</taxon>
        <taxon>Ascomycota</taxon>
        <taxon>Pezizomycotina</taxon>
        <taxon>Sordariomycetes</taxon>
        <taxon>Sordariomycetidae</taxon>
        <taxon>Sordariales</taxon>
        <taxon>Lasiosphaeriaceae</taxon>
        <taxon>Lasiosphaeris</taxon>
    </lineage>
</organism>
<dbReference type="PANTHER" id="PTHR24148">
    <property type="entry name" value="ANKYRIN REPEAT DOMAIN-CONTAINING PROTEIN 39 HOMOLOG-RELATED"/>
    <property type="match status" value="1"/>
</dbReference>
<dbReference type="Pfam" id="PF06985">
    <property type="entry name" value="HET"/>
    <property type="match status" value="1"/>
</dbReference>
<evidence type="ECO:0000313" key="3">
    <source>
        <dbReference type="Proteomes" id="UP001172102"/>
    </source>
</evidence>
<dbReference type="Proteomes" id="UP001172102">
    <property type="component" value="Unassembled WGS sequence"/>
</dbReference>
<dbReference type="AlphaFoldDB" id="A0AA40B227"/>
<sequence>MASKDRYKYTRLPESGYIRLLRLLPGSKANANVQCALFNYNLLNNGHHGADLYEALSYAWGDTNKRQSIFIDQCEIQVTYNLHAALLRLRHPFFERVIWADALCINQDDADEKEN</sequence>
<evidence type="ECO:0000259" key="1">
    <source>
        <dbReference type="Pfam" id="PF06985"/>
    </source>
</evidence>